<keyword evidence="1" id="KW-1133">Transmembrane helix</keyword>
<evidence type="ECO:0000313" key="4">
    <source>
        <dbReference type="Proteomes" id="UP000287910"/>
    </source>
</evidence>
<feature type="domain" description="DUF112" evidence="2">
    <location>
        <begin position="18"/>
        <end position="440"/>
    </location>
</feature>
<accession>A0A3S0WE62</accession>
<dbReference type="InterPro" id="IPR002823">
    <property type="entry name" value="DUF112_TM"/>
</dbReference>
<dbReference type="RefSeq" id="WP_126660641.1">
    <property type="nucleotide sequence ID" value="NZ_RYYR01000040.1"/>
</dbReference>
<feature type="transmembrane region" description="Helical" evidence="1">
    <location>
        <begin position="202"/>
        <end position="221"/>
    </location>
</feature>
<keyword evidence="4" id="KW-1185">Reference proteome</keyword>
<feature type="transmembrane region" description="Helical" evidence="1">
    <location>
        <begin position="356"/>
        <end position="379"/>
    </location>
</feature>
<evidence type="ECO:0000256" key="1">
    <source>
        <dbReference type="SAM" id="Phobius"/>
    </source>
</evidence>
<dbReference type="AlphaFoldDB" id="A0A3S0WE62"/>
<comment type="caution">
    <text evidence="3">The sequence shown here is derived from an EMBL/GenBank/DDBJ whole genome shotgun (WGS) entry which is preliminary data.</text>
</comment>
<proteinExistence type="predicted"/>
<evidence type="ECO:0000259" key="2">
    <source>
        <dbReference type="Pfam" id="PF01970"/>
    </source>
</evidence>
<feature type="transmembrane region" description="Helical" evidence="1">
    <location>
        <begin position="260"/>
        <end position="281"/>
    </location>
</feature>
<keyword evidence="1" id="KW-0812">Transmembrane</keyword>
<reference evidence="3 4" key="1">
    <citation type="submission" date="2018-12" db="EMBL/GenBank/DDBJ databases">
        <title>Lysinibacillus antri sp. nov., isolated from a cave soil.</title>
        <authorList>
            <person name="Narsing Rao M.P."/>
            <person name="Zhang H."/>
            <person name="Dong Z.-Y."/>
            <person name="Niu X.-K."/>
            <person name="Zhang K."/>
            <person name="Fang B.-Z."/>
            <person name="Kang Y.-Q."/>
            <person name="Xiao M."/>
            <person name="Li W.-J."/>
        </authorList>
    </citation>
    <scope>NUCLEOTIDE SEQUENCE [LARGE SCALE GENOMIC DNA]</scope>
    <source>
        <strain evidence="3 4">SYSU K30002</strain>
    </source>
</reference>
<keyword evidence="1" id="KW-0472">Membrane</keyword>
<feature type="transmembrane region" description="Helical" evidence="1">
    <location>
        <begin position="464"/>
        <end position="486"/>
    </location>
</feature>
<dbReference type="PANTHER" id="PTHR35342">
    <property type="entry name" value="TRICARBOXYLIC TRANSPORT PROTEIN"/>
    <property type="match status" value="1"/>
</dbReference>
<dbReference type="EMBL" id="RYYR01000040">
    <property type="protein sequence ID" value="RUL47374.1"/>
    <property type="molecule type" value="Genomic_DNA"/>
</dbReference>
<feature type="transmembrane region" description="Helical" evidence="1">
    <location>
        <begin position="12"/>
        <end position="38"/>
    </location>
</feature>
<feature type="transmembrane region" description="Helical" evidence="1">
    <location>
        <begin position="136"/>
        <end position="158"/>
    </location>
</feature>
<name>A0A3S0WE62_9BACI</name>
<dbReference type="PANTHER" id="PTHR35342:SF5">
    <property type="entry name" value="TRICARBOXYLIC TRANSPORT PROTEIN"/>
    <property type="match status" value="1"/>
</dbReference>
<protein>
    <submittedName>
        <fullName evidence="3">Tricarboxylic transporter</fullName>
    </submittedName>
</protein>
<gene>
    <name evidence="3" type="ORF">EK386_18385</name>
</gene>
<organism evidence="3 4">
    <name type="scientific">Lysinibacillus antri</name>
    <dbReference type="NCBI Taxonomy" id="2498145"/>
    <lineage>
        <taxon>Bacteria</taxon>
        <taxon>Bacillati</taxon>
        <taxon>Bacillota</taxon>
        <taxon>Bacilli</taxon>
        <taxon>Bacillales</taxon>
        <taxon>Bacillaceae</taxon>
        <taxon>Lysinibacillus</taxon>
    </lineage>
</organism>
<feature type="transmembrane region" description="Helical" evidence="1">
    <location>
        <begin position="106"/>
        <end position="130"/>
    </location>
</feature>
<feature type="transmembrane region" description="Helical" evidence="1">
    <location>
        <begin position="386"/>
        <end position="404"/>
    </location>
</feature>
<feature type="transmembrane region" description="Helical" evidence="1">
    <location>
        <begin position="436"/>
        <end position="452"/>
    </location>
</feature>
<sequence>MLDMALSSLAEVFTFKSLLFIFLGALLGLIFGILPGLGGPQVLALLMPLTFTMDSGQAIMLLISAAAATTFGGSITSILINTPGTPTNAATTFDGYQLTKQGRPGYAIGAAAMASTLGGIFGAIILTMLLPFGKNLVMLFSYPEYFMMAIMGLAMIAIIDKEHMGKAIIAGLFGLMLAFVGLDPVTGIERYTFGSYYLWDGIQLVPMIIGLFAVSEAVALFSQKGTIDDSGGNVKNSYKDVFDGFKSIFQNFKLFLKSSLIGTVIGIIPGVGGSVANYVAYGQAVSTEKNPENFGKGDIRGVIAPESSNNAKDGGALLPTLTFGIPGSLEMAVLLGALTLHGIQPGPRMLLENGNIALLLIYALVIGTVASTLIGVIAASQLTKVTLVKTTYIAPLILVLAMIGAYASNLMLADVVVAVIFGIIGFFMVRHNYSRIALVIALVLGDLMQRSFHQTIDSVGVIGFFTRPISMGLFVITILVLILPFIRRKRGVNNVSS</sequence>
<feature type="transmembrane region" description="Helical" evidence="1">
    <location>
        <begin position="58"/>
        <end position="80"/>
    </location>
</feature>
<dbReference type="Proteomes" id="UP000287910">
    <property type="component" value="Unassembled WGS sequence"/>
</dbReference>
<evidence type="ECO:0000313" key="3">
    <source>
        <dbReference type="EMBL" id="RUL47374.1"/>
    </source>
</evidence>
<dbReference type="Pfam" id="PF01970">
    <property type="entry name" value="TctA"/>
    <property type="match status" value="1"/>
</dbReference>
<feature type="transmembrane region" description="Helical" evidence="1">
    <location>
        <begin position="165"/>
        <end position="182"/>
    </location>
</feature>